<organism evidence="2 3">
    <name type="scientific">Aulographum hederae CBS 113979</name>
    <dbReference type="NCBI Taxonomy" id="1176131"/>
    <lineage>
        <taxon>Eukaryota</taxon>
        <taxon>Fungi</taxon>
        <taxon>Dikarya</taxon>
        <taxon>Ascomycota</taxon>
        <taxon>Pezizomycotina</taxon>
        <taxon>Dothideomycetes</taxon>
        <taxon>Pleosporomycetidae</taxon>
        <taxon>Aulographales</taxon>
        <taxon>Aulographaceae</taxon>
    </lineage>
</organism>
<dbReference type="AlphaFoldDB" id="A0A6G1HEK5"/>
<feature type="compositionally biased region" description="Acidic residues" evidence="1">
    <location>
        <begin position="212"/>
        <end position="228"/>
    </location>
</feature>
<dbReference type="EMBL" id="ML977139">
    <property type="protein sequence ID" value="KAF1991368.1"/>
    <property type="molecule type" value="Genomic_DNA"/>
</dbReference>
<evidence type="ECO:0000256" key="1">
    <source>
        <dbReference type="SAM" id="MobiDB-lite"/>
    </source>
</evidence>
<evidence type="ECO:0000313" key="2">
    <source>
        <dbReference type="EMBL" id="KAF1991368.1"/>
    </source>
</evidence>
<gene>
    <name evidence="2" type="ORF">K402DRAFT_459387</name>
</gene>
<evidence type="ECO:0000313" key="3">
    <source>
        <dbReference type="Proteomes" id="UP000800041"/>
    </source>
</evidence>
<dbReference type="PANTHER" id="PTHR42085:SF2">
    <property type="entry name" value="F-BOX DOMAIN-CONTAINING PROTEIN"/>
    <property type="match status" value="1"/>
</dbReference>
<reference evidence="2" key="1">
    <citation type="journal article" date="2020" name="Stud. Mycol.">
        <title>101 Dothideomycetes genomes: a test case for predicting lifestyles and emergence of pathogens.</title>
        <authorList>
            <person name="Haridas S."/>
            <person name="Albert R."/>
            <person name="Binder M."/>
            <person name="Bloem J."/>
            <person name="Labutti K."/>
            <person name="Salamov A."/>
            <person name="Andreopoulos B."/>
            <person name="Baker S."/>
            <person name="Barry K."/>
            <person name="Bills G."/>
            <person name="Bluhm B."/>
            <person name="Cannon C."/>
            <person name="Castanera R."/>
            <person name="Culley D."/>
            <person name="Daum C."/>
            <person name="Ezra D."/>
            <person name="Gonzalez J."/>
            <person name="Henrissat B."/>
            <person name="Kuo A."/>
            <person name="Liang C."/>
            <person name="Lipzen A."/>
            <person name="Lutzoni F."/>
            <person name="Magnuson J."/>
            <person name="Mondo S."/>
            <person name="Nolan M."/>
            <person name="Ohm R."/>
            <person name="Pangilinan J."/>
            <person name="Park H.-J."/>
            <person name="Ramirez L."/>
            <person name="Alfaro M."/>
            <person name="Sun H."/>
            <person name="Tritt A."/>
            <person name="Yoshinaga Y."/>
            <person name="Zwiers L.-H."/>
            <person name="Turgeon B."/>
            <person name="Goodwin S."/>
            <person name="Spatafora J."/>
            <person name="Crous P."/>
            <person name="Grigoriev I."/>
        </authorList>
    </citation>
    <scope>NUCLEOTIDE SEQUENCE</scope>
    <source>
        <strain evidence="2">CBS 113979</strain>
    </source>
</reference>
<protein>
    <submittedName>
        <fullName evidence="2">Uncharacterized protein</fullName>
    </submittedName>
</protein>
<sequence length="373" mass="43182">MPFKRLQHLYNLMRYILHLIAHPADPPTTMPFKRLQDLYNLIRHILQLVTGPFANTIQRLRERLSQIPFLNLLLHHQPTSKYLVDREARSQPKLDEKEKRRVFFDLPAEVRNEIYAYVLIYPPSTLLFVAHPPVVNLWEEYNTVPYSMSHGVEPPLCRVNKQLRAEAMPFYLSNNCFTFLQYQLIAREVPRHMAEKIVGMRRVRWMGPMSAENDEDGDHEDEDNDNEDDLKNWLRLGFQVKIIGPSCGHTVSEDDERTGMMNGLNILEVLKAYNTAVVRDEAVDEQKIALLERSLPQGFCRLGVEDGPVWTDALGDDDVDGEDIDKAFLMLPKWETDLVLMCGTHGPEVERTRAKEREELERAKMANSSTAET</sequence>
<accession>A0A6G1HEK5</accession>
<name>A0A6G1HEK5_9PEZI</name>
<feature type="region of interest" description="Disordered" evidence="1">
    <location>
        <begin position="209"/>
        <end position="228"/>
    </location>
</feature>
<dbReference type="InterPro" id="IPR038883">
    <property type="entry name" value="AN11006-like"/>
</dbReference>
<dbReference type="OrthoDB" id="62952at2759"/>
<dbReference type="Proteomes" id="UP000800041">
    <property type="component" value="Unassembled WGS sequence"/>
</dbReference>
<proteinExistence type="predicted"/>
<keyword evidence="3" id="KW-1185">Reference proteome</keyword>
<dbReference type="PANTHER" id="PTHR42085">
    <property type="entry name" value="F-BOX DOMAIN-CONTAINING PROTEIN"/>
    <property type="match status" value="1"/>
</dbReference>